<dbReference type="Gene3D" id="3.50.30.30">
    <property type="match status" value="1"/>
</dbReference>
<keyword evidence="1" id="KW-0812">Transmembrane</keyword>
<dbReference type="Pfam" id="PF04389">
    <property type="entry name" value="Peptidase_M28"/>
    <property type="match status" value="1"/>
</dbReference>
<dbReference type="SUPFAM" id="SSF53187">
    <property type="entry name" value="Zn-dependent exopeptidases"/>
    <property type="match status" value="1"/>
</dbReference>
<dbReference type="InterPro" id="IPR036361">
    <property type="entry name" value="SAP_dom_sf"/>
</dbReference>
<dbReference type="Pfam" id="PF02037">
    <property type="entry name" value="SAP"/>
    <property type="match status" value="1"/>
</dbReference>
<organism evidence="3">
    <name type="scientific">marine metagenome</name>
    <dbReference type="NCBI Taxonomy" id="408172"/>
    <lineage>
        <taxon>unclassified sequences</taxon>
        <taxon>metagenomes</taxon>
        <taxon>ecological metagenomes</taxon>
    </lineage>
</organism>
<dbReference type="Gene3D" id="3.40.630.10">
    <property type="entry name" value="Zn peptidases"/>
    <property type="match status" value="1"/>
</dbReference>
<keyword evidence="1" id="KW-0472">Membrane</keyword>
<dbReference type="EMBL" id="UINC01001359">
    <property type="protein sequence ID" value="SUZ78574.1"/>
    <property type="molecule type" value="Genomic_DNA"/>
</dbReference>
<keyword evidence="1" id="KW-1133">Transmembrane helix</keyword>
<evidence type="ECO:0000313" key="3">
    <source>
        <dbReference type="EMBL" id="SUZ78574.1"/>
    </source>
</evidence>
<protein>
    <recommendedName>
        <fullName evidence="2">SAP domain-containing protein</fullName>
    </recommendedName>
</protein>
<evidence type="ECO:0000256" key="1">
    <source>
        <dbReference type="SAM" id="Phobius"/>
    </source>
</evidence>
<dbReference type="PANTHER" id="PTHR10404:SF46">
    <property type="entry name" value="VACUOLAR PROTEIN SORTING-ASSOCIATED PROTEIN 70"/>
    <property type="match status" value="1"/>
</dbReference>
<dbReference type="PANTHER" id="PTHR10404">
    <property type="entry name" value="N-ACETYLATED-ALPHA-LINKED ACIDIC DIPEPTIDASE"/>
    <property type="match status" value="1"/>
</dbReference>
<sequence>VSQWASKTVNELKQELRSRGMPVTGKKSELVERLELVDSDTSVLEAEIVDEDAKGSPSMVVNRLKEGSQAAISSLRGLPVATMVIAVLLVVAATGGALLYSDDLVEWIQGEPDYALIDFDSNQTRAYAEGLVGLGHPEWEGRLSGTEEEENTAQSIKLNFSNSGMPATLEEFEVPLFYMGNEFEIMICTPGNIGNIFGGPAPCSVADVDRDETEFTHREDFVVQGYSGDVDIVASSDVNVIDLGMGNESADWGSAANGIGLVWLMDGPDGGPGTESNTALLLRAQENSLRGLITVNAKQNCDQLVSGDCVPYFKSVDITQFDEKPYDIGFVMVSKSVGEMIADQVVEGEGMLQFVIEVDNQVNVNVHVACGIIEGKSDSLIIIGAHHDTVYNGQGAVDNTAGTATVQEMARQFGLLQSELGQPKHTIYFCTWGGEEEGLWGSSEWVKKHQETLRENLRLYVNLDMNHVDAQRNSGLTLQGNSPGDVERIEGLVSAFAKSYPDLASKYEINVRYLDSEQMPYNSDHAPFVYNLDEGEGGDKQYGKAVMCYGSGSEEYHTYLDSMDRFNEESLMISGIIYGSLVRYLAWG</sequence>
<proteinExistence type="predicted"/>
<accession>A0A381QI69</accession>
<dbReference type="SMART" id="SM00513">
    <property type="entry name" value="SAP"/>
    <property type="match status" value="1"/>
</dbReference>
<evidence type="ECO:0000259" key="2">
    <source>
        <dbReference type="PROSITE" id="PS50800"/>
    </source>
</evidence>
<feature type="non-terminal residue" evidence="3">
    <location>
        <position position="1"/>
    </location>
</feature>
<dbReference type="InterPro" id="IPR003034">
    <property type="entry name" value="SAP_dom"/>
</dbReference>
<dbReference type="InterPro" id="IPR039373">
    <property type="entry name" value="Peptidase_M28B"/>
</dbReference>
<dbReference type="InterPro" id="IPR007484">
    <property type="entry name" value="Peptidase_M28"/>
</dbReference>
<dbReference type="GO" id="GO:0004180">
    <property type="term" value="F:carboxypeptidase activity"/>
    <property type="evidence" value="ECO:0007669"/>
    <property type="project" value="TreeGrafter"/>
</dbReference>
<dbReference type="Gene3D" id="1.10.720.30">
    <property type="entry name" value="SAP domain"/>
    <property type="match status" value="1"/>
</dbReference>
<dbReference type="SUPFAM" id="SSF68906">
    <property type="entry name" value="SAP domain"/>
    <property type="match status" value="1"/>
</dbReference>
<dbReference type="AlphaFoldDB" id="A0A381QI69"/>
<gene>
    <name evidence="3" type="ORF">METZ01_LOCUS31428</name>
</gene>
<name>A0A381QI69_9ZZZZ</name>
<feature type="domain" description="SAP" evidence="2">
    <location>
        <begin position="4"/>
        <end position="38"/>
    </location>
</feature>
<reference evidence="3" key="1">
    <citation type="submission" date="2018-05" db="EMBL/GenBank/DDBJ databases">
        <authorList>
            <person name="Lanie J.A."/>
            <person name="Ng W.-L."/>
            <person name="Kazmierczak K.M."/>
            <person name="Andrzejewski T.M."/>
            <person name="Davidsen T.M."/>
            <person name="Wayne K.J."/>
            <person name="Tettelin H."/>
            <person name="Glass J.I."/>
            <person name="Rusch D."/>
            <person name="Podicherti R."/>
            <person name="Tsui H.-C.T."/>
            <person name="Winkler M.E."/>
        </authorList>
    </citation>
    <scope>NUCLEOTIDE SEQUENCE</scope>
</reference>
<dbReference type="PROSITE" id="PS50800">
    <property type="entry name" value="SAP"/>
    <property type="match status" value="1"/>
</dbReference>
<feature type="transmembrane region" description="Helical" evidence="1">
    <location>
        <begin position="78"/>
        <end position="100"/>
    </location>
</feature>